<evidence type="ECO:0000313" key="4">
    <source>
        <dbReference type="Proteomes" id="UP000254425"/>
    </source>
</evidence>
<feature type="chain" id="PRO_5016923533" evidence="2">
    <location>
        <begin position="32"/>
        <end position="138"/>
    </location>
</feature>
<dbReference type="Proteomes" id="UP000254425">
    <property type="component" value="Chromosome"/>
</dbReference>
<gene>
    <name evidence="3" type="ORF">DVA86_02465</name>
</gene>
<accession>A0A345XZG4</accession>
<organism evidence="3 4">
    <name type="scientific">Streptomyces armeniacus</name>
    <dbReference type="NCBI Taxonomy" id="83291"/>
    <lineage>
        <taxon>Bacteria</taxon>
        <taxon>Bacillati</taxon>
        <taxon>Actinomycetota</taxon>
        <taxon>Actinomycetes</taxon>
        <taxon>Kitasatosporales</taxon>
        <taxon>Streptomycetaceae</taxon>
        <taxon>Streptomyces</taxon>
    </lineage>
</organism>
<dbReference type="EMBL" id="CP031320">
    <property type="protein sequence ID" value="AXK37030.1"/>
    <property type="molecule type" value="Genomic_DNA"/>
</dbReference>
<sequence>MPAALLRVAARALLVALAALVAVTGTQVAQGATKATAAEARSVASAPSASASASAAERTAAPALATAPEERDTPGCGKSGSASQDVVPSTRAGGDAGIVPVAGRGTSGQATAPVLGRVTAEDRRPPGPSLAQLSVLRL</sequence>
<evidence type="ECO:0000313" key="3">
    <source>
        <dbReference type="EMBL" id="AXK37030.1"/>
    </source>
</evidence>
<feature type="compositionally biased region" description="Low complexity" evidence="1">
    <location>
        <begin position="33"/>
        <end position="67"/>
    </location>
</feature>
<dbReference type="AlphaFoldDB" id="A0A345XZG4"/>
<feature type="region of interest" description="Disordered" evidence="1">
    <location>
        <begin position="33"/>
        <end position="138"/>
    </location>
</feature>
<reference evidence="3 4" key="1">
    <citation type="submission" date="2018-07" db="EMBL/GenBank/DDBJ databases">
        <title>Draft genome of the type strain Streptomyces armeniacus ATCC 15676.</title>
        <authorList>
            <person name="Labana P."/>
            <person name="Gosse J.T."/>
            <person name="Boddy C.N."/>
        </authorList>
    </citation>
    <scope>NUCLEOTIDE SEQUENCE [LARGE SCALE GENOMIC DNA]</scope>
    <source>
        <strain evidence="3 4">ATCC 15676</strain>
    </source>
</reference>
<proteinExistence type="predicted"/>
<protein>
    <submittedName>
        <fullName evidence="3">Uncharacterized protein</fullName>
    </submittedName>
</protein>
<name>A0A345XZG4_9ACTN</name>
<keyword evidence="4" id="KW-1185">Reference proteome</keyword>
<keyword evidence="2" id="KW-0732">Signal</keyword>
<dbReference type="KEGG" id="sarm:DVA86_02465"/>
<evidence type="ECO:0000256" key="1">
    <source>
        <dbReference type="SAM" id="MobiDB-lite"/>
    </source>
</evidence>
<feature type="signal peptide" evidence="2">
    <location>
        <begin position="1"/>
        <end position="31"/>
    </location>
</feature>
<evidence type="ECO:0000256" key="2">
    <source>
        <dbReference type="SAM" id="SignalP"/>
    </source>
</evidence>